<dbReference type="Pfam" id="PF00560">
    <property type="entry name" value="LRR_1"/>
    <property type="match status" value="5"/>
</dbReference>
<keyword evidence="18" id="KW-0675">Receptor</keyword>
<keyword evidence="15 22" id="KW-0067">ATP-binding</keyword>
<keyword evidence="7" id="KW-0597">Phosphoprotein</keyword>
<keyword evidence="9" id="KW-0808">Transferase</keyword>
<evidence type="ECO:0000256" key="5">
    <source>
        <dbReference type="ARBA" id="ARBA00022475"/>
    </source>
</evidence>
<dbReference type="GO" id="GO:0004674">
    <property type="term" value="F:protein serine/threonine kinase activity"/>
    <property type="evidence" value="ECO:0007669"/>
    <property type="project" value="UniProtKB-KW"/>
</dbReference>
<dbReference type="Pfam" id="PF00069">
    <property type="entry name" value="Pkinase"/>
    <property type="match status" value="1"/>
</dbReference>
<protein>
    <recommendedName>
        <fullName evidence="4">non-specific serine/threonine protein kinase</fullName>
        <ecNumber evidence="4">2.7.11.1</ecNumber>
    </recommendedName>
</protein>
<dbReference type="SMART" id="SM00369">
    <property type="entry name" value="LRR_TYP"/>
    <property type="match status" value="10"/>
</dbReference>
<evidence type="ECO:0000313" key="27">
    <source>
        <dbReference type="Proteomes" id="UP000077755"/>
    </source>
</evidence>
<evidence type="ECO:0000256" key="13">
    <source>
        <dbReference type="ARBA" id="ARBA00022741"/>
    </source>
</evidence>
<evidence type="ECO:0000256" key="21">
    <source>
        <dbReference type="ARBA" id="ARBA00048679"/>
    </source>
</evidence>
<dbReference type="Gene3D" id="3.80.10.10">
    <property type="entry name" value="Ribonuclease Inhibitor"/>
    <property type="match status" value="2"/>
</dbReference>
<feature type="signal peptide" evidence="24">
    <location>
        <begin position="1"/>
        <end position="21"/>
    </location>
</feature>
<organism evidence="26 27">
    <name type="scientific">Daucus carota subsp. sativus</name>
    <name type="common">Carrot</name>
    <dbReference type="NCBI Taxonomy" id="79200"/>
    <lineage>
        <taxon>Eukaryota</taxon>
        <taxon>Viridiplantae</taxon>
        <taxon>Streptophyta</taxon>
        <taxon>Embryophyta</taxon>
        <taxon>Tracheophyta</taxon>
        <taxon>Spermatophyta</taxon>
        <taxon>Magnoliopsida</taxon>
        <taxon>eudicotyledons</taxon>
        <taxon>Gunneridae</taxon>
        <taxon>Pentapetalae</taxon>
        <taxon>asterids</taxon>
        <taxon>campanulids</taxon>
        <taxon>Apiales</taxon>
        <taxon>Apiaceae</taxon>
        <taxon>Apioideae</taxon>
        <taxon>Scandiceae</taxon>
        <taxon>Daucinae</taxon>
        <taxon>Daucus</taxon>
        <taxon>Daucus sect. Daucus</taxon>
    </lineage>
</organism>
<accession>A0AAF0W889</accession>
<comment type="similarity">
    <text evidence="3">Belongs to the protein kinase superfamily. Ser/Thr protein kinase family.</text>
</comment>
<evidence type="ECO:0000256" key="6">
    <source>
        <dbReference type="ARBA" id="ARBA00022527"/>
    </source>
</evidence>
<dbReference type="EMBL" id="CP093343">
    <property type="protein sequence ID" value="WOG85009.1"/>
    <property type="molecule type" value="Genomic_DNA"/>
</dbReference>
<comment type="catalytic activity">
    <reaction evidence="21">
        <text>L-seryl-[protein] + ATP = O-phospho-L-seryl-[protein] + ADP + H(+)</text>
        <dbReference type="Rhea" id="RHEA:17989"/>
        <dbReference type="Rhea" id="RHEA-COMP:9863"/>
        <dbReference type="Rhea" id="RHEA-COMP:11604"/>
        <dbReference type="ChEBI" id="CHEBI:15378"/>
        <dbReference type="ChEBI" id="CHEBI:29999"/>
        <dbReference type="ChEBI" id="CHEBI:30616"/>
        <dbReference type="ChEBI" id="CHEBI:83421"/>
        <dbReference type="ChEBI" id="CHEBI:456216"/>
        <dbReference type="EC" id="2.7.11.1"/>
    </reaction>
</comment>
<dbReference type="Pfam" id="PF08263">
    <property type="entry name" value="LRRNT_2"/>
    <property type="match status" value="1"/>
</dbReference>
<keyword evidence="14" id="KW-0418">Kinase</keyword>
<evidence type="ECO:0000256" key="23">
    <source>
        <dbReference type="SAM" id="Phobius"/>
    </source>
</evidence>
<keyword evidence="5" id="KW-1003">Cell membrane</keyword>
<dbReference type="Gene3D" id="3.30.200.20">
    <property type="entry name" value="Phosphorylase Kinase, domain 1"/>
    <property type="match status" value="1"/>
</dbReference>
<name>A0AAF0W889_DAUCS</name>
<keyword evidence="27" id="KW-1185">Reference proteome</keyword>
<feature type="binding site" evidence="22">
    <location>
        <position position="728"/>
    </location>
    <ligand>
        <name>ATP</name>
        <dbReference type="ChEBI" id="CHEBI:30616"/>
    </ligand>
</feature>
<feature type="transmembrane region" description="Helical" evidence="23">
    <location>
        <begin position="640"/>
        <end position="664"/>
    </location>
</feature>
<evidence type="ECO:0000313" key="26">
    <source>
        <dbReference type="EMBL" id="WOG85009.1"/>
    </source>
</evidence>
<evidence type="ECO:0000256" key="10">
    <source>
        <dbReference type="ARBA" id="ARBA00022692"/>
    </source>
</evidence>
<dbReference type="Proteomes" id="UP000077755">
    <property type="component" value="Chromosome 1"/>
</dbReference>
<dbReference type="InterPro" id="IPR032675">
    <property type="entry name" value="LRR_dom_sf"/>
</dbReference>
<evidence type="ECO:0000256" key="15">
    <source>
        <dbReference type="ARBA" id="ARBA00022840"/>
    </source>
</evidence>
<dbReference type="Pfam" id="PF13855">
    <property type="entry name" value="LRR_8"/>
    <property type="match status" value="2"/>
</dbReference>
<evidence type="ECO:0000256" key="12">
    <source>
        <dbReference type="ARBA" id="ARBA00022737"/>
    </source>
</evidence>
<evidence type="ECO:0000256" key="16">
    <source>
        <dbReference type="ARBA" id="ARBA00022989"/>
    </source>
</evidence>
<dbReference type="PROSITE" id="PS00108">
    <property type="entry name" value="PROTEIN_KINASE_ST"/>
    <property type="match status" value="1"/>
</dbReference>
<dbReference type="FunFam" id="3.30.200.20:FF:000432">
    <property type="entry name" value="LRR receptor-like serine/threonine-protein kinase EFR"/>
    <property type="match status" value="1"/>
</dbReference>
<dbReference type="InterPro" id="IPR001611">
    <property type="entry name" value="Leu-rich_rpt"/>
</dbReference>
<dbReference type="PROSITE" id="PS50011">
    <property type="entry name" value="PROTEIN_KINASE_DOM"/>
    <property type="match status" value="1"/>
</dbReference>
<dbReference type="GO" id="GO:0051707">
    <property type="term" value="P:response to other organism"/>
    <property type="evidence" value="ECO:0007669"/>
    <property type="project" value="UniProtKB-ARBA"/>
</dbReference>
<evidence type="ECO:0000256" key="18">
    <source>
        <dbReference type="ARBA" id="ARBA00023170"/>
    </source>
</evidence>
<dbReference type="PANTHER" id="PTHR48056">
    <property type="entry name" value="LRR RECEPTOR-LIKE SERINE/THREONINE-PROTEIN KINASE-RELATED"/>
    <property type="match status" value="1"/>
</dbReference>
<reference evidence="26" key="1">
    <citation type="journal article" date="2016" name="Nat. Genet.">
        <title>A high-quality carrot genome assembly provides new insights into carotenoid accumulation and asterid genome evolution.</title>
        <authorList>
            <person name="Iorizzo M."/>
            <person name="Ellison S."/>
            <person name="Senalik D."/>
            <person name="Zeng P."/>
            <person name="Satapoomin P."/>
            <person name="Huang J."/>
            <person name="Bowman M."/>
            <person name="Iovene M."/>
            <person name="Sanseverino W."/>
            <person name="Cavagnaro P."/>
            <person name="Yildiz M."/>
            <person name="Macko-Podgorni A."/>
            <person name="Moranska E."/>
            <person name="Grzebelus E."/>
            <person name="Grzebelus D."/>
            <person name="Ashrafi H."/>
            <person name="Zheng Z."/>
            <person name="Cheng S."/>
            <person name="Spooner D."/>
            <person name="Van Deynze A."/>
            <person name="Simon P."/>
        </authorList>
    </citation>
    <scope>NUCLEOTIDE SEQUENCE</scope>
    <source>
        <tissue evidence="26">Leaf</tissue>
    </source>
</reference>
<dbReference type="InterPro" id="IPR050647">
    <property type="entry name" value="Plant_LRR-RLKs"/>
</dbReference>
<dbReference type="PROSITE" id="PS00107">
    <property type="entry name" value="PROTEIN_KINASE_ATP"/>
    <property type="match status" value="1"/>
</dbReference>
<dbReference type="InterPro" id="IPR003591">
    <property type="entry name" value="Leu-rich_rpt_typical-subtyp"/>
</dbReference>
<dbReference type="InterPro" id="IPR013210">
    <property type="entry name" value="LRR_N_plant-typ"/>
</dbReference>
<evidence type="ECO:0000256" key="2">
    <source>
        <dbReference type="ARBA" id="ARBA00004479"/>
    </source>
</evidence>
<dbReference type="GO" id="GO:0005886">
    <property type="term" value="C:plasma membrane"/>
    <property type="evidence" value="ECO:0007669"/>
    <property type="project" value="UniProtKB-SubCell"/>
</dbReference>
<feature type="chain" id="PRO_5041998087" description="non-specific serine/threonine protein kinase" evidence="24">
    <location>
        <begin position="22"/>
        <end position="1013"/>
    </location>
</feature>
<dbReference type="FunFam" id="3.80.10.10:FF:000095">
    <property type="entry name" value="LRR receptor-like serine/threonine-protein kinase GSO1"/>
    <property type="match status" value="1"/>
</dbReference>
<evidence type="ECO:0000256" key="11">
    <source>
        <dbReference type="ARBA" id="ARBA00022729"/>
    </source>
</evidence>
<dbReference type="PANTHER" id="PTHR48056:SF89">
    <property type="entry name" value="OS06G0585982 PROTEIN"/>
    <property type="match status" value="1"/>
</dbReference>
<evidence type="ECO:0000256" key="3">
    <source>
        <dbReference type="ARBA" id="ARBA00008684"/>
    </source>
</evidence>
<evidence type="ECO:0000256" key="22">
    <source>
        <dbReference type="PROSITE-ProRule" id="PRU10141"/>
    </source>
</evidence>
<keyword evidence="16 23" id="KW-1133">Transmembrane helix</keyword>
<evidence type="ECO:0000256" key="8">
    <source>
        <dbReference type="ARBA" id="ARBA00022614"/>
    </source>
</evidence>
<evidence type="ECO:0000256" key="14">
    <source>
        <dbReference type="ARBA" id="ARBA00022777"/>
    </source>
</evidence>
<dbReference type="InterPro" id="IPR008271">
    <property type="entry name" value="Ser/Thr_kinase_AS"/>
</dbReference>
<dbReference type="GO" id="GO:0006952">
    <property type="term" value="P:defense response"/>
    <property type="evidence" value="ECO:0007669"/>
    <property type="project" value="UniProtKB-ARBA"/>
</dbReference>
<feature type="domain" description="Protein kinase" evidence="25">
    <location>
        <begin position="699"/>
        <end position="970"/>
    </location>
</feature>
<keyword evidence="8" id="KW-0433">Leucine-rich repeat</keyword>
<keyword evidence="10 23" id="KW-0812">Transmembrane</keyword>
<dbReference type="SMART" id="SM00220">
    <property type="entry name" value="S_TKc"/>
    <property type="match status" value="1"/>
</dbReference>
<dbReference type="EC" id="2.7.11.1" evidence="4"/>
<dbReference type="SUPFAM" id="SSF52058">
    <property type="entry name" value="L domain-like"/>
    <property type="match status" value="2"/>
</dbReference>
<proteinExistence type="inferred from homology"/>
<dbReference type="GO" id="GO:0033612">
    <property type="term" value="F:receptor serine/threonine kinase binding"/>
    <property type="evidence" value="ECO:0007669"/>
    <property type="project" value="TreeGrafter"/>
</dbReference>
<evidence type="ECO:0000256" key="17">
    <source>
        <dbReference type="ARBA" id="ARBA00023136"/>
    </source>
</evidence>
<reference evidence="26" key="2">
    <citation type="submission" date="2022-03" db="EMBL/GenBank/DDBJ databases">
        <title>Draft title - Genomic analysis of global carrot germplasm unveils the trajectory of domestication and the origin of high carotenoid orange carrot.</title>
        <authorList>
            <person name="Iorizzo M."/>
            <person name="Ellison S."/>
            <person name="Senalik D."/>
            <person name="Macko-Podgorni A."/>
            <person name="Grzebelus D."/>
            <person name="Bostan H."/>
            <person name="Rolling W."/>
            <person name="Curaba J."/>
            <person name="Simon P."/>
        </authorList>
    </citation>
    <scope>NUCLEOTIDE SEQUENCE</scope>
    <source>
        <tissue evidence="26">Leaf</tissue>
    </source>
</reference>
<evidence type="ECO:0000259" key="25">
    <source>
        <dbReference type="PROSITE" id="PS50011"/>
    </source>
</evidence>
<evidence type="ECO:0000256" key="19">
    <source>
        <dbReference type="ARBA" id="ARBA00023180"/>
    </source>
</evidence>
<gene>
    <name evidence="26" type="ORF">DCAR_0104195</name>
</gene>
<dbReference type="FunFam" id="3.80.10.10:FF:000288">
    <property type="entry name" value="LRR receptor-like serine/threonine-protein kinase EFR"/>
    <property type="match status" value="1"/>
</dbReference>
<evidence type="ECO:0000256" key="4">
    <source>
        <dbReference type="ARBA" id="ARBA00012513"/>
    </source>
</evidence>
<evidence type="ECO:0000256" key="24">
    <source>
        <dbReference type="SAM" id="SignalP"/>
    </source>
</evidence>
<sequence length="1013" mass="111575">MIIQSINILLILVLAPSIAFSSNVTDQQALFSVKASITVDPYGILSSWNDSIHVCLWKGITCSRRQQRVTALDLSSQHLGGTLSPRIGNLSFLKLLDLHENNFHGSIPSEIGRLLFQLQYLSVANNSFEAGFPTDLSNCVGLKYISMYGNDLEGKLPSEFASWSQLVTLHLGNNHFTGPIPSSIGNISSLRVLDLSSNNLVGGIPLEIAHHNKLEDLKLGLNNLEGMVPGPLYNISSLHTIDISSNKLAGTLPADLCLTLPELRGFSAGGNRFSGPLPSSLANASSLVKFSVWGNHITGPVLVNFRCLSHLENLNLGRNPLGDAQKDLTFFDSLVNCTHLRRLALDQTGIRGELPNSITNLSTTLEVLDLRGNQIYGIIPREIGKLLSLTLLILEHNLLTGSVPESVGYLSKLNILILGGNNISGLIPTSISNCTQLLDLSLENNRLRGSMPTELFNMSSLQILSLSNNKLEGVVPEQVRGLSPQCISLLLDRNLLTGPLPSNIGSLRHLNHLSVANNKLTGHIPATLGDCVMLEVLYMEGNLFEGKIPSSFEALKSLRFLDLSSNNLSENIPIFFEGFPLLEFLNLSNNKLEGEVPRERLFSNISAFSAVGNEGLCGGIRSLHLPACQVKESRNKRKTFLLIVILLVLVPLGILLACLVFTFCRRPKSKQLDDPATILHDNQYLRLSYQDLLLATDNFSPNNLLGKGRYGSVYKGVLKSSEQIVAVKVLDVELHGANKSFLAECETLRNIRHRNIIKIITACSSTDYKGNEFKALVFEFMANGSLDNWLHPSPCSYQGKDRNLTLLQRLNISIDVALGIDHLHHHSHGSIIHSDIKPSNILLDGEFVARVGDFGLAKFFLDTENHISRTQTNFTSVHGTVGYVPPEYGMCAEMSAEGDVYSYGIFLLEMFSGKRPTDIILMDSGNNLHDYVRKALPERVMDIVDPRILLDQEYRSFTVNHSRATMEECLASIFEVGILCSEETPRKRIDMSVAVKQLHAARDKLLCCKRQSL</sequence>
<dbReference type="InterPro" id="IPR000719">
    <property type="entry name" value="Prot_kinase_dom"/>
</dbReference>
<keyword evidence="6" id="KW-0723">Serine/threonine-protein kinase</keyword>
<dbReference type="FunFam" id="1.10.510.10:FF:000358">
    <property type="entry name" value="Putative leucine-rich repeat receptor-like serine/threonine-protein kinase"/>
    <property type="match status" value="1"/>
</dbReference>
<dbReference type="Gene3D" id="1.10.510.10">
    <property type="entry name" value="Transferase(Phosphotransferase) domain 1"/>
    <property type="match status" value="1"/>
</dbReference>
<dbReference type="InterPro" id="IPR017441">
    <property type="entry name" value="Protein_kinase_ATP_BS"/>
</dbReference>
<dbReference type="InterPro" id="IPR011009">
    <property type="entry name" value="Kinase-like_dom_sf"/>
</dbReference>
<keyword evidence="19" id="KW-0325">Glycoprotein</keyword>
<evidence type="ECO:0000256" key="1">
    <source>
        <dbReference type="ARBA" id="ARBA00004162"/>
    </source>
</evidence>
<evidence type="ECO:0000256" key="20">
    <source>
        <dbReference type="ARBA" id="ARBA00047899"/>
    </source>
</evidence>
<keyword evidence="17 23" id="KW-0472">Membrane</keyword>
<keyword evidence="11 24" id="KW-0732">Signal</keyword>
<dbReference type="SUPFAM" id="SSF56112">
    <property type="entry name" value="Protein kinase-like (PK-like)"/>
    <property type="match status" value="1"/>
</dbReference>
<keyword evidence="13 22" id="KW-0547">Nucleotide-binding</keyword>
<comment type="subcellular location">
    <subcellularLocation>
        <location evidence="1">Cell membrane</location>
        <topology evidence="1">Single-pass membrane protein</topology>
    </subcellularLocation>
    <subcellularLocation>
        <location evidence="2">Membrane</location>
        <topology evidence="2">Single-pass type I membrane protein</topology>
    </subcellularLocation>
</comment>
<keyword evidence="12" id="KW-0677">Repeat</keyword>
<dbReference type="GO" id="GO:0005524">
    <property type="term" value="F:ATP binding"/>
    <property type="evidence" value="ECO:0007669"/>
    <property type="project" value="UniProtKB-UniRule"/>
</dbReference>
<dbReference type="AlphaFoldDB" id="A0AAF0W889"/>
<evidence type="ECO:0000256" key="7">
    <source>
        <dbReference type="ARBA" id="ARBA00022553"/>
    </source>
</evidence>
<evidence type="ECO:0000256" key="9">
    <source>
        <dbReference type="ARBA" id="ARBA00022679"/>
    </source>
</evidence>
<comment type="catalytic activity">
    <reaction evidence="20">
        <text>L-threonyl-[protein] + ATP = O-phospho-L-threonyl-[protein] + ADP + H(+)</text>
        <dbReference type="Rhea" id="RHEA:46608"/>
        <dbReference type="Rhea" id="RHEA-COMP:11060"/>
        <dbReference type="Rhea" id="RHEA-COMP:11605"/>
        <dbReference type="ChEBI" id="CHEBI:15378"/>
        <dbReference type="ChEBI" id="CHEBI:30013"/>
        <dbReference type="ChEBI" id="CHEBI:30616"/>
        <dbReference type="ChEBI" id="CHEBI:61977"/>
        <dbReference type="ChEBI" id="CHEBI:456216"/>
        <dbReference type="EC" id="2.7.11.1"/>
    </reaction>
</comment>